<evidence type="ECO:0000313" key="2">
    <source>
        <dbReference type="Proteomes" id="UP000220752"/>
    </source>
</evidence>
<organism evidence="1 2">
    <name type="scientific">Faecalibacterium langellae</name>
    <dbReference type="NCBI Taxonomy" id="3435293"/>
    <lineage>
        <taxon>Bacteria</taxon>
        <taxon>Bacillati</taxon>
        <taxon>Bacillota</taxon>
        <taxon>Clostridia</taxon>
        <taxon>Eubacteriales</taxon>
        <taxon>Oscillospiraceae</taxon>
        <taxon>Faecalibacterium</taxon>
    </lineage>
</organism>
<name>A0A2A6Z7X1_9FIRM</name>
<comment type="caution">
    <text evidence="1">The sequence shown here is derived from an EMBL/GenBank/DDBJ whole genome shotgun (WGS) entry which is preliminary data.</text>
</comment>
<accession>A0A2A6Z7X1</accession>
<reference evidence="1 2" key="1">
    <citation type="journal article" date="2017" name="Front. Microbiol.">
        <title>New Insights into the Diversity of the Genus Faecalibacterium.</title>
        <authorList>
            <person name="Benevides L."/>
            <person name="Burman S."/>
            <person name="Martin R."/>
            <person name="Robert V."/>
            <person name="Thomas M."/>
            <person name="Miquel S."/>
            <person name="Chain F."/>
            <person name="Sokol H."/>
            <person name="Bermudez-Humaran L.G."/>
            <person name="Morrison M."/>
            <person name="Langella P."/>
            <person name="Azevedo V.A."/>
            <person name="Chatel J.M."/>
            <person name="Soares S."/>
        </authorList>
    </citation>
    <scope>NUCLEOTIDE SEQUENCE [LARGE SCALE GENOMIC DNA]</scope>
    <source>
        <strain evidence="2">CNCM I-4540</strain>
    </source>
</reference>
<dbReference type="Proteomes" id="UP000220752">
    <property type="component" value="Unassembled WGS sequence"/>
</dbReference>
<sequence length="168" mass="19222">MNKAEDIRAIIVEAVQAGRVSAGHTAKDAFKATERRLYALPTLLQKQAEDKDKLEEFLKYGPKERSKSITRFIKTGVRLTPEEIWEAVLTDMQATIAADEHEINTMERALEVIQDDAYYQTVVGRYIDNLPDEDVAKLIPCDTSTVWRNRKRLVQRLAVWLYGADALR</sequence>
<dbReference type="AlphaFoldDB" id="A0A2A6Z7X1"/>
<evidence type="ECO:0000313" key="1">
    <source>
        <dbReference type="EMBL" id="PDX57470.1"/>
    </source>
</evidence>
<protein>
    <submittedName>
        <fullName evidence="1">Uncharacterized protein</fullName>
    </submittedName>
</protein>
<gene>
    <name evidence="1" type="ORF">CGS46_13190</name>
</gene>
<keyword evidence="2" id="KW-1185">Reference proteome</keyword>
<dbReference type="EMBL" id="NMTQ01000037">
    <property type="protein sequence ID" value="PDX57470.1"/>
    <property type="molecule type" value="Genomic_DNA"/>
</dbReference>
<proteinExistence type="predicted"/>